<dbReference type="AlphaFoldDB" id="A0A1W4WI19"/>
<evidence type="ECO:0000256" key="4">
    <source>
        <dbReference type="ARBA" id="ARBA00022989"/>
    </source>
</evidence>
<keyword evidence="6 9" id="KW-1015">Disulfide bond</keyword>
<evidence type="ECO:0000256" key="2">
    <source>
        <dbReference type="ARBA" id="ARBA00022692"/>
    </source>
</evidence>
<evidence type="ECO:0000256" key="6">
    <source>
        <dbReference type="ARBA" id="ARBA00023157"/>
    </source>
</evidence>
<dbReference type="Gene3D" id="4.10.400.10">
    <property type="entry name" value="Low-density Lipoprotein Receptor"/>
    <property type="match status" value="3"/>
</dbReference>
<name>A0A1W4WI19_AGRPL</name>
<dbReference type="Pfam" id="PF00057">
    <property type="entry name" value="Ldl_recept_a"/>
    <property type="match status" value="2"/>
</dbReference>
<keyword evidence="11" id="KW-1185">Reference proteome</keyword>
<dbReference type="PROSITE" id="PS01209">
    <property type="entry name" value="LDLRA_1"/>
    <property type="match status" value="1"/>
</dbReference>
<dbReference type="SUPFAM" id="SSF57424">
    <property type="entry name" value="LDL receptor-like module"/>
    <property type="match status" value="3"/>
</dbReference>
<dbReference type="GO" id="GO:0005886">
    <property type="term" value="C:plasma membrane"/>
    <property type="evidence" value="ECO:0007669"/>
    <property type="project" value="TreeGrafter"/>
</dbReference>
<evidence type="ECO:0000256" key="7">
    <source>
        <dbReference type="ARBA" id="ARBA00023170"/>
    </source>
</evidence>
<feature type="disulfide bond" evidence="9">
    <location>
        <begin position="276"/>
        <end position="291"/>
    </location>
</feature>
<dbReference type="RefSeq" id="XP_018323596.1">
    <property type="nucleotide sequence ID" value="XM_018468094.2"/>
</dbReference>
<comment type="subcellular location">
    <subcellularLocation>
        <location evidence="1">Membrane</location>
        <topology evidence="1">Single-pass membrane protein</topology>
    </subcellularLocation>
</comment>
<sequence length="340" mass="38677">MVVKSSTNVQLTKVYYYDRNNRHRNMEIFTLTRETLENKINKDKIIKKNIFGHRWILKINEVEGIKRQSSGKLVVYLLVAFSLIIAVVFGIVFFVDAKYFKIFHPNEVPNLKNNRTRLENNTKKLSTGAVQKVPEYNNRKENKTKIEITTESPLQKICGACKSNEICLNTSRTPVCVKIVNKNDPTGCGGHCKINSEYCKVLDAKARLVQCLPDKLGLQCPQNQHNCGNMCINKTQMCDGYIHCIDKSDETDCECNLNTHFRCGSATSCLKISKKCDGRIDCWDASDEKGCYDQDCLPEEYPCRGGSCIPLEKICDGAYDCTEQDDETIGCLKKYLTKRN</sequence>
<feature type="disulfide bond" evidence="9">
    <location>
        <begin position="296"/>
        <end position="308"/>
    </location>
</feature>
<feature type="disulfide bond" evidence="9">
    <location>
        <begin position="303"/>
        <end position="321"/>
    </location>
</feature>
<dbReference type="InterPro" id="IPR036055">
    <property type="entry name" value="LDL_receptor-like_sf"/>
</dbReference>
<accession>A0A1W4WI19</accession>
<dbReference type="GeneID" id="108735882"/>
<dbReference type="PANTHER" id="PTHR22722">
    <property type="entry name" value="LOW-DENSITY LIPOPROTEIN RECEPTOR-RELATED PROTEIN 2-RELATED"/>
    <property type="match status" value="1"/>
</dbReference>
<dbReference type="SMART" id="SM00192">
    <property type="entry name" value="LDLa"/>
    <property type="match status" value="3"/>
</dbReference>
<reference evidence="12" key="1">
    <citation type="submission" date="2025-08" db="UniProtKB">
        <authorList>
            <consortium name="RefSeq"/>
        </authorList>
    </citation>
    <scope>IDENTIFICATION</scope>
    <source>
        <tissue evidence="12">Entire body</tissue>
    </source>
</reference>
<evidence type="ECO:0000256" key="1">
    <source>
        <dbReference type="ARBA" id="ARBA00004167"/>
    </source>
</evidence>
<dbReference type="InterPro" id="IPR023415">
    <property type="entry name" value="LDLR_class-A_CS"/>
</dbReference>
<keyword evidence="8" id="KW-0325">Glycoprotein</keyword>
<keyword evidence="4 10" id="KW-1133">Transmembrane helix</keyword>
<dbReference type="InParanoid" id="A0A1W4WI19"/>
<evidence type="ECO:0000256" key="10">
    <source>
        <dbReference type="SAM" id="Phobius"/>
    </source>
</evidence>
<feature type="disulfide bond" evidence="9">
    <location>
        <begin position="238"/>
        <end position="253"/>
    </location>
</feature>
<dbReference type="STRING" id="224129.A0A1W4WI19"/>
<evidence type="ECO:0000256" key="8">
    <source>
        <dbReference type="ARBA" id="ARBA00023180"/>
    </source>
</evidence>
<evidence type="ECO:0000256" key="5">
    <source>
        <dbReference type="ARBA" id="ARBA00023136"/>
    </source>
</evidence>
<dbReference type="InterPro" id="IPR002172">
    <property type="entry name" value="LDrepeatLR_classA_rpt"/>
</dbReference>
<evidence type="ECO:0000256" key="3">
    <source>
        <dbReference type="ARBA" id="ARBA00022737"/>
    </source>
</evidence>
<dbReference type="OrthoDB" id="9988974at2759"/>
<dbReference type="PRINTS" id="PR00261">
    <property type="entry name" value="LDLRECEPTOR"/>
</dbReference>
<protein>
    <submittedName>
        <fullName evidence="12">Vitellogenin receptor-like</fullName>
    </submittedName>
</protein>
<dbReference type="KEGG" id="apln:108735882"/>
<feature type="transmembrane region" description="Helical" evidence="10">
    <location>
        <begin position="73"/>
        <end position="95"/>
    </location>
</feature>
<evidence type="ECO:0000313" key="12">
    <source>
        <dbReference type="RefSeq" id="XP_018323596.1"/>
    </source>
</evidence>
<comment type="caution">
    <text evidence="9">Lacks conserved residue(s) required for the propagation of feature annotation.</text>
</comment>
<evidence type="ECO:0000313" key="11">
    <source>
        <dbReference type="Proteomes" id="UP000192223"/>
    </source>
</evidence>
<proteinExistence type="predicted"/>
<keyword evidence="7" id="KW-0675">Receptor</keyword>
<keyword evidence="3" id="KW-0677">Repeat</keyword>
<evidence type="ECO:0000256" key="9">
    <source>
        <dbReference type="PROSITE-ProRule" id="PRU00124"/>
    </source>
</evidence>
<dbReference type="PROSITE" id="PS50068">
    <property type="entry name" value="LDLRA_2"/>
    <property type="match status" value="3"/>
</dbReference>
<gene>
    <name evidence="12" type="primary">LOC108735882</name>
</gene>
<keyword evidence="5 10" id="KW-0472">Membrane</keyword>
<dbReference type="Proteomes" id="UP000192223">
    <property type="component" value="Unplaced"/>
</dbReference>
<dbReference type="GO" id="GO:0043235">
    <property type="term" value="C:receptor complex"/>
    <property type="evidence" value="ECO:0007669"/>
    <property type="project" value="TreeGrafter"/>
</dbReference>
<dbReference type="CDD" id="cd00112">
    <property type="entry name" value="LDLa"/>
    <property type="match status" value="3"/>
</dbReference>
<organism evidence="11 12">
    <name type="scientific">Agrilus planipennis</name>
    <name type="common">Emerald ash borer</name>
    <name type="synonym">Agrilus marcopoli</name>
    <dbReference type="NCBI Taxonomy" id="224129"/>
    <lineage>
        <taxon>Eukaryota</taxon>
        <taxon>Metazoa</taxon>
        <taxon>Ecdysozoa</taxon>
        <taxon>Arthropoda</taxon>
        <taxon>Hexapoda</taxon>
        <taxon>Insecta</taxon>
        <taxon>Pterygota</taxon>
        <taxon>Neoptera</taxon>
        <taxon>Endopterygota</taxon>
        <taxon>Coleoptera</taxon>
        <taxon>Polyphaga</taxon>
        <taxon>Elateriformia</taxon>
        <taxon>Buprestoidea</taxon>
        <taxon>Buprestidae</taxon>
        <taxon>Agrilinae</taxon>
        <taxon>Agrilus</taxon>
    </lineage>
</organism>
<dbReference type="InterPro" id="IPR051221">
    <property type="entry name" value="LDLR-related"/>
</dbReference>
<keyword evidence="2 10" id="KW-0812">Transmembrane</keyword>